<proteinExistence type="predicted"/>
<evidence type="ECO:0000313" key="2">
    <source>
        <dbReference type="Proteomes" id="UP000017048"/>
    </source>
</evidence>
<accession>U5ENJ5</accession>
<gene>
    <name evidence="1" type="ORF">NCAST_37_01990</name>
</gene>
<keyword evidence="2" id="KW-1185">Reference proteome</keyword>
<dbReference type="OrthoDB" id="4793422at2"/>
<dbReference type="AlphaFoldDB" id="U5ENJ5"/>
<sequence length="146" mass="16238">MQTGMVLLIILVLTLVFVAGASTYRLVMLRRGGTAALLRVLPARGGQGWRHGLIRYDEDRLVFFKLTSLKFGPDSTVHRQGLEIVERRAPQGDEFDIMAEGIVVVAVTDPHNSFELALDRGSMAAFLSWMESRPSDRARRTRGGQP</sequence>
<dbReference type="InterPro" id="IPR019675">
    <property type="entry name" value="DUF2550"/>
</dbReference>
<reference evidence="1 2" key="1">
    <citation type="journal article" date="2014" name="BMC Genomics">
        <title>Genome based analysis of type-I polyketide synthase and nonribosomal peptide synthetase gene clusters in seven strains of five representative Nocardia species.</title>
        <authorList>
            <person name="Komaki H."/>
            <person name="Ichikawa N."/>
            <person name="Hosoyama A."/>
            <person name="Takahashi-Nakaguchi A."/>
            <person name="Matsuzawa T."/>
            <person name="Suzuki K."/>
            <person name="Fujita N."/>
            <person name="Gonoi T."/>
        </authorList>
    </citation>
    <scope>NUCLEOTIDE SEQUENCE [LARGE SCALE GENOMIC DNA]</scope>
    <source>
        <strain evidence="1 2">NBRC 15531</strain>
    </source>
</reference>
<dbReference type="Proteomes" id="UP000017048">
    <property type="component" value="Unassembled WGS sequence"/>
</dbReference>
<dbReference type="EMBL" id="BAFO02000037">
    <property type="protein sequence ID" value="GAD87888.1"/>
    <property type="molecule type" value="Genomic_DNA"/>
</dbReference>
<evidence type="ECO:0008006" key="3">
    <source>
        <dbReference type="Google" id="ProtNLM"/>
    </source>
</evidence>
<protein>
    <recommendedName>
        <fullName evidence="3">DUF2550 family protein</fullName>
    </recommendedName>
</protein>
<name>U5ENJ5_NOCAS</name>
<organism evidence="1 2">
    <name type="scientific">Nocardia asteroides NBRC 15531</name>
    <dbReference type="NCBI Taxonomy" id="1110697"/>
    <lineage>
        <taxon>Bacteria</taxon>
        <taxon>Bacillati</taxon>
        <taxon>Actinomycetota</taxon>
        <taxon>Actinomycetes</taxon>
        <taxon>Mycobacteriales</taxon>
        <taxon>Nocardiaceae</taxon>
        <taxon>Nocardia</taxon>
    </lineage>
</organism>
<dbReference type="STRING" id="1824.SAMN05444423_1033"/>
<dbReference type="eggNOG" id="ENOG50331I5">
    <property type="taxonomic scope" value="Bacteria"/>
</dbReference>
<comment type="caution">
    <text evidence="1">The sequence shown here is derived from an EMBL/GenBank/DDBJ whole genome shotgun (WGS) entry which is preliminary data.</text>
</comment>
<dbReference type="Pfam" id="PF10739">
    <property type="entry name" value="DUF2550"/>
    <property type="match status" value="1"/>
</dbReference>
<evidence type="ECO:0000313" key="1">
    <source>
        <dbReference type="EMBL" id="GAD87888.1"/>
    </source>
</evidence>